<dbReference type="OrthoDB" id="665788at2759"/>
<dbReference type="EMBL" id="NMUH01001605">
    <property type="protein sequence ID" value="MQL93875.1"/>
    <property type="molecule type" value="Genomic_DNA"/>
</dbReference>
<evidence type="ECO:0000313" key="3">
    <source>
        <dbReference type="Proteomes" id="UP000652761"/>
    </source>
</evidence>
<gene>
    <name evidence="2" type="ORF">Taro_026516</name>
</gene>
<keyword evidence="3" id="KW-1185">Reference proteome</keyword>
<dbReference type="PANTHER" id="PTHR33624">
    <property type="entry name" value="SIGMA FACTOR BINDING PROTEIN 1, CHLOROPLASTIC"/>
    <property type="match status" value="1"/>
</dbReference>
<proteinExistence type="predicted"/>
<evidence type="ECO:0000259" key="1">
    <source>
        <dbReference type="Pfam" id="PF05678"/>
    </source>
</evidence>
<dbReference type="Pfam" id="PF05678">
    <property type="entry name" value="VQ"/>
    <property type="match status" value="1"/>
</dbReference>
<dbReference type="InterPro" id="IPR008889">
    <property type="entry name" value="VQ"/>
</dbReference>
<evidence type="ECO:0000313" key="2">
    <source>
        <dbReference type="EMBL" id="MQL93875.1"/>
    </source>
</evidence>
<reference evidence="2" key="1">
    <citation type="submission" date="2017-07" db="EMBL/GenBank/DDBJ databases">
        <title>Taro Niue Genome Assembly and Annotation.</title>
        <authorList>
            <person name="Atibalentja N."/>
            <person name="Keating K."/>
            <person name="Fields C.J."/>
        </authorList>
    </citation>
    <scope>NUCLEOTIDE SEQUENCE</scope>
    <source>
        <strain evidence="2">Niue_2</strain>
        <tissue evidence="2">Leaf</tissue>
    </source>
</reference>
<comment type="caution">
    <text evidence="2">The sequence shown here is derived from an EMBL/GenBank/DDBJ whole genome shotgun (WGS) entry which is preliminary data.</text>
</comment>
<dbReference type="InterPro" id="IPR039335">
    <property type="entry name" value="SIB1/2"/>
</dbReference>
<organism evidence="2 3">
    <name type="scientific">Colocasia esculenta</name>
    <name type="common">Wild taro</name>
    <name type="synonym">Arum esculentum</name>
    <dbReference type="NCBI Taxonomy" id="4460"/>
    <lineage>
        <taxon>Eukaryota</taxon>
        <taxon>Viridiplantae</taxon>
        <taxon>Streptophyta</taxon>
        <taxon>Embryophyta</taxon>
        <taxon>Tracheophyta</taxon>
        <taxon>Spermatophyta</taxon>
        <taxon>Magnoliopsida</taxon>
        <taxon>Liliopsida</taxon>
        <taxon>Araceae</taxon>
        <taxon>Aroideae</taxon>
        <taxon>Colocasieae</taxon>
        <taxon>Colocasia</taxon>
    </lineage>
</organism>
<feature type="domain" description="VQ" evidence="1">
    <location>
        <begin position="26"/>
        <end position="49"/>
    </location>
</feature>
<name>A0A843VD62_COLES</name>
<dbReference type="Proteomes" id="UP000652761">
    <property type="component" value="Unassembled WGS sequence"/>
</dbReference>
<dbReference type="AlphaFoldDB" id="A0A843VD62"/>
<protein>
    <recommendedName>
        <fullName evidence="1">VQ domain-containing protein</fullName>
    </recommendedName>
</protein>
<accession>A0A843VD62</accession>
<dbReference type="PANTHER" id="PTHR33624:SF2">
    <property type="entry name" value="SIGMA FACTOR BINDING PROTEIN 1, CHLOROPLASTIC"/>
    <property type="match status" value="1"/>
</dbReference>
<sequence>MEKLRAHQRDIKPVKAKKRPVKVVYISNPTRVTATAAQFKSLVQELTGQFSDIADLYKFADPHSAGEAAAHRGSISTATDDYQVAAETPGLGTGELHQQRHQEQQQQCGGARRMVNPSDILGETFSPDLIENLDFFMPASPCYEAAPAVDIIRGFDTWRH</sequence>